<comment type="caution">
    <text evidence="1">The sequence shown here is derived from an EMBL/GenBank/DDBJ whole genome shotgun (WGS) entry which is preliminary data.</text>
</comment>
<keyword evidence="2" id="KW-1185">Reference proteome</keyword>
<dbReference type="AlphaFoldDB" id="A0A371HCD0"/>
<accession>A0A371HCD0</accession>
<reference evidence="1" key="1">
    <citation type="submission" date="2018-05" db="EMBL/GenBank/DDBJ databases">
        <title>Draft genome of Mucuna pruriens seed.</title>
        <authorList>
            <person name="Nnadi N.E."/>
            <person name="Vos R."/>
            <person name="Hasami M.H."/>
            <person name="Devisetty U.K."/>
            <person name="Aguiy J.C."/>
        </authorList>
    </citation>
    <scope>NUCLEOTIDE SEQUENCE [LARGE SCALE GENOMIC DNA]</scope>
    <source>
        <strain evidence="1">JCA_2017</strain>
    </source>
</reference>
<name>A0A371HCD0_MUCPR</name>
<organism evidence="1 2">
    <name type="scientific">Mucuna pruriens</name>
    <name type="common">Velvet bean</name>
    <name type="synonym">Dolichos pruriens</name>
    <dbReference type="NCBI Taxonomy" id="157652"/>
    <lineage>
        <taxon>Eukaryota</taxon>
        <taxon>Viridiplantae</taxon>
        <taxon>Streptophyta</taxon>
        <taxon>Embryophyta</taxon>
        <taxon>Tracheophyta</taxon>
        <taxon>Spermatophyta</taxon>
        <taxon>Magnoliopsida</taxon>
        <taxon>eudicotyledons</taxon>
        <taxon>Gunneridae</taxon>
        <taxon>Pentapetalae</taxon>
        <taxon>rosids</taxon>
        <taxon>fabids</taxon>
        <taxon>Fabales</taxon>
        <taxon>Fabaceae</taxon>
        <taxon>Papilionoideae</taxon>
        <taxon>50 kb inversion clade</taxon>
        <taxon>NPAAA clade</taxon>
        <taxon>indigoferoid/millettioid clade</taxon>
        <taxon>Phaseoleae</taxon>
        <taxon>Mucuna</taxon>
    </lineage>
</organism>
<dbReference type="EMBL" id="QJKJ01003000">
    <property type="protein sequence ID" value="RDY00430.1"/>
    <property type="molecule type" value="Genomic_DNA"/>
</dbReference>
<dbReference type="Proteomes" id="UP000257109">
    <property type="component" value="Unassembled WGS sequence"/>
</dbReference>
<feature type="non-terminal residue" evidence="1">
    <location>
        <position position="1"/>
    </location>
</feature>
<gene>
    <name evidence="1" type="ORF">CR513_16394</name>
</gene>
<sequence length="214" mass="25481">MVTWEDLDLSFSEDNEKEANIFLWNPQHQTTNMRHMNKIRKEKLHLQKVLFTMDTIERANIHCLRVFTSTNRRLKEPSTLTTKDKNPFRKRPSVMIPKQWLFMTHDGRKTLNPKLVDELPLEVKLVNTCSFLLIVLFVEGLKHNLLCISQLFDKGYAISFENVLHVSYKLKKNNRSDTRNLVIQNNLYKWKTLWTHNNEWLHKMDINYVPSSQG</sequence>
<evidence type="ECO:0000313" key="2">
    <source>
        <dbReference type="Proteomes" id="UP000257109"/>
    </source>
</evidence>
<proteinExistence type="predicted"/>
<protein>
    <submittedName>
        <fullName evidence="1">Uncharacterized protein</fullName>
    </submittedName>
</protein>
<evidence type="ECO:0000313" key="1">
    <source>
        <dbReference type="EMBL" id="RDY00430.1"/>
    </source>
</evidence>